<dbReference type="Proteomes" id="UP000885779">
    <property type="component" value="Unassembled WGS sequence"/>
</dbReference>
<sequence>MFDWNWNVENEDYLQRTVSRCKKQNILLPTFEQLKKPQALPEKLKQALKDVDPQETHPLNLFRINWRNDPQSGGIGDINHLEIPSEISGVKARIVGLVGKFFPTGAHKVGATYGCLAPALVTGRFDPEYHKAVWPSTGNYCRGGVFNSNLLDVHSVAILPEEMSRERFDWLRERADEVFATPGCESNVKEIYDKCHELEAESDRYMIFNQFSEFGNAVWHYEITGYTIEQLFKQIAGGADRLSGFVSATGSAGTIAAGDYLRTVYPQIKVAASEALQCPTLLQNGFGGHRIEGIGDKHVPWIHNVRNTDLVTAIDDEDTLRLLRLFNEEAGHVLLRKKGVPAHVIERLPWLGISSIANVLSAVKLAKYFELTEKDVIFTVFTDSADMYLSRLDEMNQQFGAYTTEQARLDWHIAMLQQKTDYLLELRYTDRKRVHNLKYFTWIEQQGKSVDELNAQWYDDNYWPERFTIAPRWDEAINEFNSRTGLDKMFA</sequence>
<reference evidence="4" key="1">
    <citation type="journal article" date="2020" name="mSystems">
        <title>Genome- and Community-Level Interaction Insights into Carbon Utilization and Element Cycling Functions of Hydrothermarchaeota in Hydrothermal Sediment.</title>
        <authorList>
            <person name="Zhou Z."/>
            <person name="Liu Y."/>
            <person name="Xu W."/>
            <person name="Pan J."/>
            <person name="Luo Z.H."/>
            <person name="Li M."/>
        </authorList>
    </citation>
    <scope>NUCLEOTIDE SEQUENCE [LARGE SCALE GENOMIC DNA]</scope>
    <source>
        <strain evidence="4">HyVt-577</strain>
    </source>
</reference>
<name>A0A7V4U1A4_CALAY</name>
<evidence type="ECO:0000256" key="1">
    <source>
        <dbReference type="ARBA" id="ARBA00001933"/>
    </source>
</evidence>
<evidence type="ECO:0000313" key="4">
    <source>
        <dbReference type="EMBL" id="HGY56170.1"/>
    </source>
</evidence>
<dbReference type="AlphaFoldDB" id="A0A7V4U1A4"/>
<dbReference type="Gene3D" id="3.40.50.1100">
    <property type="match status" value="2"/>
</dbReference>
<comment type="cofactor">
    <cofactor evidence="1">
        <name>pyridoxal 5'-phosphate</name>
        <dbReference type="ChEBI" id="CHEBI:597326"/>
    </cofactor>
</comment>
<comment type="caution">
    <text evidence="4">The sequence shown here is derived from an EMBL/GenBank/DDBJ whole genome shotgun (WGS) entry which is preliminary data.</text>
</comment>
<dbReference type="EMBL" id="DRQG01000101">
    <property type="protein sequence ID" value="HGY56170.1"/>
    <property type="molecule type" value="Genomic_DNA"/>
</dbReference>
<keyword evidence="2" id="KW-0663">Pyridoxal phosphate</keyword>
<dbReference type="Pfam" id="PF00291">
    <property type="entry name" value="PALP"/>
    <property type="match status" value="1"/>
</dbReference>
<dbReference type="InterPro" id="IPR036052">
    <property type="entry name" value="TrpB-like_PALP_sf"/>
</dbReference>
<organism evidence="4">
    <name type="scientific">Caldithrix abyssi</name>
    <dbReference type="NCBI Taxonomy" id="187145"/>
    <lineage>
        <taxon>Bacteria</taxon>
        <taxon>Pseudomonadati</taxon>
        <taxon>Calditrichota</taxon>
        <taxon>Calditrichia</taxon>
        <taxon>Calditrichales</taxon>
        <taxon>Calditrichaceae</taxon>
        <taxon>Caldithrix</taxon>
    </lineage>
</organism>
<proteinExistence type="predicted"/>
<dbReference type="SUPFAM" id="SSF53686">
    <property type="entry name" value="Tryptophan synthase beta subunit-like PLP-dependent enzymes"/>
    <property type="match status" value="1"/>
</dbReference>
<protein>
    <submittedName>
        <fullName evidence="4">Pyridoxal-phosphate dependent enzyme</fullName>
    </submittedName>
</protein>
<evidence type="ECO:0000256" key="2">
    <source>
        <dbReference type="ARBA" id="ARBA00022898"/>
    </source>
</evidence>
<dbReference type="PANTHER" id="PTHR10314">
    <property type="entry name" value="CYSTATHIONINE BETA-SYNTHASE"/>
    <property type="match status" value="1"/>
</dbReference>
<feature type="domain" description="Tryptophan synthase beta chain-like PALP" evidence="3">
    <location>
        <begin position="103"/>
        <end position="333"/>
    </location>
</feature>
<dbReference type="InterPro" id="IPR001926">
    <property type="entry name" value="TrpB-like_PALP"/>
</dbReference>
<gene>
    <name evidence="4" type="ORF">ENK44_10735</name>
</gene>
<accession>A0A7V4U1A4</accession>
<dbReference type="InterPro" id="IPR050214">
    <property type="entry name" value="Cys_Synth/Cystath_Beta-Synth"/>
</dbReference>
<evidence type="ECO:0000259" key="3">
    <source>
        <dbReference type="Pfam" id="PF00291"/>
    </source>
</evidence>
<dbReference type="GO" id="GO:1901605">
    <property type="term" value="P:alpha-amino acid metabolic process"/>
    <property type="evidence" value="ECO:0007669"/>
    <property type="project" value="UniProtKB-ARBA"/>
</dbReference>